<keyword evidence="1" id="KW-0443">Lipid metabolism</keyword>
<keyword evidence="1 2" id="KW-0812">Transmembrane</keyword>
<name>A0A3A1YP23_9GAMM</name>
<dbReference type="InterPro" id="IPR026037">
    <property type="entry name" value="PgpA"/>
</dbReference>
<keyword evidence="1" id="KW-0479">Metal-binding</keyword>
<dbReference type="InterPro" id="IPR036681">
    <property type="entry name" value="PgpA-like_sf"/>
</dbReference>
<protein>
    <recommendedName>
        <fullName evidence="1">Phosphatidylglycerophosphatase A</fullName>
        <ecNumber evidence="1">3.1.3.27</ecNumber>
    </recommendedName>
    <alternativeName>
        <fullName evidence="1">Phosphatidylglycerolphosphate phosphatase A</fullName>
    </alternativeName>
</protein>
<evidence type="ECO:0000256" key="1">
    <source>
        <dbReference type="PIRNR" id="PIRNR006162"/>
    </source>
</evidence>
<evidence type="ECO:0000313" key="4">
    <source>
        <dbReference type="EMBL" id="RIY38710.1"/>
    </source>
</evidence>
<keyword evidence="1" id="KW-0442">Lipid degradation</keyword>
<keyword evidence="1" id="KW-0997">Cell inner membrane</keyword>
<accession>A0A3A1YP23</accession>
<dbReference type="Pfam" id="PF04608">
    <property type="entry name" value="PgpA"/>
    <property type="match status" value="1"/>
</dbReference>
<dbReference type="UniPathway" id="UPA00084">
    <property type="reaction ID" value="UER00504"/>
</dbReference>
<dbReference type="OrthoDB" id="9804091at2"/>
<dbReference type="EC" id="3.1.3.27" evidence="1"/>
<dbReference type="InterPro" id="IPR007686">
    <property type="entry name" value="YutG/PgpA"/>
</dbReference>
<feature type="transmembrane region" description="Helical" evidence="2">
    <location>
        <begin position="125"/>
        <end position="144"/>
    </location>
</feature>
<organism evidence="4 5">
    <name type="scientific">Psittacicella gerlachiana</name>
    <dbReference type="NCBI Taxonomy" id="2028574"/>
    <lineage>
        <taxon>Bacteria</taxon>
        <taxon>Pseudomonadati</taxon>
        <taxon>Pseudomonadota</taxon>
        <taxon>Gammaproteobacteria</taxon>
        <taxon>Pasteurellales</taxon>
        <taxon>Psittacicellaceae</taxon>
        <taxon>Psittacicella</taxon>
    </lineage>
</organism>
<keyword evidence="1" id="KW-0378">Hydrolase</keyword>
<sequence>MLLGFVIVNPIMFRFSLFKEYDAWGKFYLFIATFATSGLLKPAPGTWGSLAAAVVSWLLYAYTQPAWWNNQFLWTLGLFFLGWFASYQLKKRDGRVDPGYIVIDEAAGIFMVNFALFSFVGNDPYWLQASWLLSLFGFVLFRVFDICKPGVIGWFDRKFKTTFALMFDDILAGFAAAFTGVVILFALRFFGWDLALLQALQLI</sequence>
<keyword evidence="1" id="KW-1003">Cell membrane</keyword>
<dbReference type="GO" id="GO:0005886">
    <property type="term" value="C:plasma membrane"/>
    <property type="evidence" value="ECO:0007669"/>
    <property type="project" value="UniProtKB-SubCell"/>
</dbReference>
<dbReference type="AlphaFoldDB" id="A0A3A1YP23"/>
<comment type="function">
    <text evidence="1">Lipid phosphatase which dephosphorylates phosphatidylglycerophosphate (PGP) to phosphatidylglycerol (PG).</text>
</comment>
<reference evidence="4 5" key="1">
    <citation type="submission" date="2017-08" db="EMBL/GenBank/DDBJ databases">
        <title>Reclassification of Bisgaard taxon 37 and 44.</title>
        <authorList>
            <person name="Christensen H."/>
        </authorList>
    </citation>
    <scope>NUCLEOTIDE SEQUENCE [LARGE SCALE GENOMIC DNA]</scope>
    <source>
        <strain evidence="4 5">EEAB3T1</strain>
    </source>
</reference>
<feature type="transmembrane region" description="Helical" evidence="2">
    <location>
        <begin position="165"/>
        <end position="187"/>
    </location>
</feature>
<proteinExistence type="predicted"/>
<dbReference type="EMBL" id="NRJF01000010">
    <property type="protein sequence ID" value="RIY38710.1"/>
    <property type="molecule type" value="Genomic_DNA"/>
</dbReference>
<dbReference type="PANTHER" id="PTHR36305:SF1">
    <property type="entry name" value="PHOSPHATIDYLGLYCEROPHOSPHATASE A"/>
    <property type="match status" value="1"/>
</dbReference>
<comment type="catalytic activity">
    <reaction evidence="1">
        <text>a 1,2-diacyl-sn-glycero-3-phospho-(1'-sn-glycero-3'-phosphate) + H2O = a 1,2-diacyl-sn-glycero-3-phospho-(1'-sn-glycerol) + phosphate</text>
        <dbReference type="Rhea" id="RHEA:33751"/>
        <dbReference type="ChEBI" id="CHEBI:15377"/>
        <dbReference type="ChEBI" id="CHEBI:43474"/>
        <dbReference type="ChEBI" id="CHEBI:60110"/>
        <dbReference type="ChEBI" id="CHEBI:64716"/>
        <dbReference type="EC" id="3.1.3.27"/>
    </reaction>
</comment>
<dbReference type="PIRSF" id="PIRSF006162">
    <property type="entry name" value="PgpA"/>
    <property type="match status" value="1"/>
</dbReference>
<dbReference type="GO" id="GO:0046872">
    <property type="term" value="F:metal ion binding"/>
    <property type="evidence" value="ECO:0007669"/>
    <property type="project" value="UniProtKB-KW"/>
</dbReference>
<evidence type="ECO:0000256" key="2">
    <source>
        <dbReference type="SAM" id="Phobius"/>
    </source>
</evidence>
<evidence type="ECO:0000259" key="3">
    <source>
        <dbReference type="Pfam" id="PF04608"/>
    </source>
</evidence>
<comment type="caution">
    <text evidence="4">The sequence shown here is derived from an EMBL/GenBank/DDBJ whole genome shotgun (WGS) entry which is preliminary data.</text>
</comment>
<feature type="domain" description="YutG/PgpA" evidence="3">
    <location>
        <begin position="30"/>
        <end position="182"/>
    </location>
</feature>
<dbReference type="PANTHER" id="PTHR36305">
    <property type="entry name" value="PHOSPHATIDYLGLYCEROPHOSPHATASE A"/>
    <property type="match status" value="1"/>
</dbReference>
<comment type="pathway">
    <text evidence="1">Phospholipid metabolism; phosphatidylglycerol biosynthesis; phosphatidylglycerol from CDP-diacylglycerol: step 2/2.</text>
</comment>
<comment type="cofactor">
    <cofactor evidence="1">
        <name>Mg(2+)</name>
        <dbReference type="ChEBI" id="CHEBI:18420"/>
    </cofactor>
</comment>
<keyword evidence="1" id="KW-0595">Phospholipid degradation</keyword>
<keyword evidence="1" id="KW-0460">Magnesium</keyword>
<gene>
    <name evidence="4" type="ORF">CKF59_00335</name>
</gene>
<comment type="subcellular location">
    <subcellularLocation>
        <location evidence="1">Cell inner membrane</location>
        <topology evidence="1">Multi-pass membrane protein</topology>
    </subcellularLocation>
</comment>
<dbReference type="Proteomes" id="UP000265964">
    <property type="component" value="Unassembled WGS sequence"/>
</dbReference>
<feature type="transmembrane region" description="Helical" evidence="2">
    <location>
        <begin position="47"/>
        <end position="65"/>
    </location>
</feature>
<dbReference type="SUPFAM" id="SSF101307">
    <property type="entry name" value="YutG-like"/>
    <property type="match status" value="1"/>
</dbReference>
<keyword evidence="1" id="KW-1208">Phospholipid metabolism</keyword>
<keyword evidence="1 2" id="KW-0472">Membrane</keyword>
<dbReference type="CDD" id="cd06971">
    <property type="entry name" value="PgpA"/>
    <property type="match status" value="1"/>
</dbReference>
<dbReference type="GO" id="GO:0006655">
    <property type="term" value="P:phosphatidylglycerol biosynthetic process"/>
    <property type="evidence" value="ECO:0007669"/>
    <property type="project" value="UniProtKB-UniPathway"/>
</dbReference>
<evidence type="ECO:0000313" key="5">
    <source>
        <dbReference type="Proteomes" id="UP000265964"/>
    </source>
</evidence>
<feature type="transmembrane region" description="Helical" evidence="2">
    <location>
        <begin position="71"/>
        <end position="89"/>
    </location>
</feature>
<feature type="transmembrane region" description="Helical" evidence="2">
    <location>
        <begin position="101"/>
        <end position="119"/>
    </location>
</feature>
<dbReference type="GO" id="GO:0009395">
    <property type="term" value="P:phospholipid catabolic process"/>
    <property type="evidence" value="ECO:0007669"/>
    <property type="project" value="UniProtKB-KW"/>
</dbReference>
<dbReference type="GO" id="GO:0008962">
    <property type="term" value="F:phosphatidylglycerophosphatase activity"/>
    <property type="evidence" value="ECO:0007669"/>
    <property type="project" value="UniProtKB-EC"/>
</dbReference>
<keyword evidence="5" id="KW-1185">Reference proteome</keyword>
<keyword evidence="2" id="KW-1133">Transmembrane helix</keyword>